<dbReference type="AlphaFoldDB" id="A0A444U6N4"/>
<reference evidence="2 3" key="1">
    <citation type="submission" date="2019-01" db="EMBL/GenBank/DDBJ databases">
        <title>Draft Genome and Complete Hox-Cluster Characterization of the Sterlet Sturgeon (Acipenser ruthenus).</title>
        <authorList>
            <person name="Wei Q."/>
        </authorList>
    </citation>
    <scope>NUCLEOTIDE SEQUENCE [LARGE SCALE GENOMIC DNA]</scope>
    <source>
        <strain evidence="2">WHYD16114868_AA</strain>
        <tissue evidence="2">Blood</tissue>
    </source>
</reference>
<evidence type="ECO:0000313" key="3">
    <source>
        <dbReference type="Proteomes" id="UP000289886"/>
    </source>
</evidence>
<protein>
    <submittedName>
        <fullName evidence="2">Uncharacterized protein</fullName>
    </submittedName>
</protein>
<dbReference type="Proteomes" id="UP000289886">
    <property type="component" value="Unassembled WGS sequence"/>
</dbReference>
<sequence>MLGWGDTLPVRYTAPLVCLPTRQGKRDDPSAAWPTLVSREQKLRRQPAIGETEPSSVVYKGAAILDEKAEVVCHSKRETQRRPPVRYRE</sequence>
<feature type="region of interest" description="Disordered" evidence="1">
    <location>
        <begin position="21"/>
        <end position="50"/>
    </location>
</feature>
<proteinExistence type="predicted"/>
<evidence type="ECO:0000256" key="1">
    <source>
        <dbReference type="SAM" id="MobiDB-lite"/>
    </source>
</evidence>
<keyword evidence="3" id="KW-1185">Reference proteome</keyword>
<gene>
    <name evidence="2" type="ORF">EOD39_7472</name>
</gene>
<name>A0A444U6N4_ACIRT</name>
<accession>A0A444U6N4</accession>
<organism evidence="2 3">
    <name type="scientific">Acipenser ruthenus</name>
    <name type="common">Sterlet sturgeon</name>
    <dbReference type="NCBI Taxonomy" id="7906"/>
    <lineage>
        <taxon>Eukaryota</taxon>
        <taxon>Metazoa</taxon>
        <taxon>Chordata</taxon>
        <taxon>Craniata</taxon>
        <taxon>Vertebrata</taxon>
        <taxon>Euteleostomi</taxon>
        <taxon>Actinopterygii</taxon>
        <taxon>Chondrostei</taxon>
        <taxon>Acipenseriformes</taxon>
        <taxon>Acipenseridae</taxon>
        <taxon>Acipenser</taxon>
    </lineage>
</organism>
<evidence type="ECO:0000313" key="2">
    <source>
        <dbReference type="EMBL" id="RXM30862.1"/>
    </source>
</evidence>
<comment type="caution">
    <text evidence="2">The sequence shown here is derived from an EMBL/GenBank/DDBJ whole genome shotgun (WGS) entry which is preliminary data.</text>
</comment>
<dbReference type="EMBL" id="SCEB01215185">
    <property type="protein sequence ID" value="RXM30862.1"/>
    <property type="molecule type" value="Genomic_DNA"/>
</dbReference>